<comment type="similarity">
    <text evidence="7">Belongs to the sirtuin family. Class IV subfamily.</text>
</comment>
<dbReference type="PROSITE" id="PS50271">
    <property type="entry name" value="ZF_UBP"/>
    <property type="match status" value="1"/>
</dbReference>
<dbReference type="InterPro" id="IPR026590">
    <property type="entry name" value="Ssirtuin_cat_dom"/>
</dbReference>
<feature type="region of interest" description="Disordered" evidence="12">
    <location>
        <begin position="509"/>
        <end position="594"/>
    </location>
</feature>
<keyword evidence="5 10" id="KW-0862">Zinc</keyword>
<dbReference type="GO" id="GO:0070403">
    <property type="term" value="F:NAD+ binding"/>
    <property type="evidence" value="ECO:0007669"/>
    <property type="project" value="InterPro"/>
</dbReference>
<keyword evidence="11" id="KW-0863">Zinc-finger</keyword>
<organism evidence="15">
    <name type="scientific">Hirondellea gigas</name>
    <dbReference type="NCBI Taxonomy" id="1518452"/>
    <lineage>
        <taxon>Eukaryota</taxon>
        <taxon>Metazoa</taxon>
        <taxon>Ecdysozoa</taxon>
        <taxon>Arthropoda</taxon>
        <taxon>Crustacea</taxon>
        <taxon>Multicrustacea</taxon>
        <taxon>Malacostraca</taxon>
        <taxon>Eumalacostraca</taxon>
        <taxon>Peracarida</taxon>
        <taxon>Amphipoda</taxon>
        <taxon>Amphilochidea</taxon>
        <taxon>Lysianassida</taxon>
        <taxon>Lysianassidira</taxon>
        <taxon>Lysianassoidea</taxon>
        <taxon>Lysianassidae</taxon>
        <taxon>Hirondellea</taxon>
    </lineage>
</organism>
<evidence type="ECO:0000256" key="7">
    <source>
        <dbReference type="ARBA" id="ARBA00038170"/>
    </source>
</evidence>
<sequence>MAGFAVDLKMDCPHVDQCVENVAVIVADDDSLKKNCASCLDTTENWLCLSCFSVRCSRYVAGHMQDHYEETKENDVNDIGHAIVLSFSDISVWCNVCESYVGSNRLKPYINAAYAAKFGEDQTNSQDTPFVEPKRVNPTSGASTAHKSEAEYVEHFDSPEVFQQKIKQLAQWVKDSKHMIAFTGAGVSTSTGIPDFRSGLNTVLETGAGAWTLSAAKKSRSSKAKVKSTLQALPSKTHMALVQLERDGILKHLISQNCDGLHRRSGIPPHSLSELHGNTNLEICVKCEKEYMRDHHTRNAIHYLDHRTGRMCTVKGCQGALKDTIINFTENLPEKPLEDSESHSKKADLCLAMGSSLRVTPAALMPEEVGRSRSGRLVIVNLQSTPLDHIATLRINALCDNVMVALMKELDTEIPEFRLLRFIRLQRNSSGKKIGISAVDSDDTPLSLFTEVELNGKTQTKEPFIFKVNPKSVNLNVDIRLHFVGNYNEPPLEFSRTVRADDCLTLSTKFNPMNGQWTNPSSNSEMDLSEEKDLVVNDTEGSESSHSPLSNPNPEGVIDGSKSDADQSQNVNEPKPDLTPKRRKRKPKKRSSTG</sequence>
<dbReference type="Gene3D" id="2.20.28.200">
    <property type="match status" value="1"/>
</dbReference>
<feature type="active site" description="Proton acceptor" evidence="10">
    <location>
        <position position="276"/>
    </location>
</feature>
<keyword evidence="3" id="KW-0808">Transferase</keyword>
<dbReference type="PROSITE" id="PS50305">
    <property type="entry name" value="SIRTUIN"/>
    <property type="match status" value="1"/>
</dbReference>
<evidence type="ECO:0000256" key="1">
    <source>
        <dbReference type="ARBA" id="ARBA00001947"/>
    </source>
</evidence>
<protein>
    <recommendedName>
        <fullName evidence="9">Regulatory protein SIR2 homolog 7</fullName>
    </recommendedName>
    <alternativeName>
        <fullName evidence="8">SIR2-like protein 7</fullName>
    </alternativeName>
</protein>
<dbReference type="GO" id="GO:0008270">
    <property type="term" value="F:zinc ion binding"/>
    <property type="evidence" value="ECO:0007669"/>
    <property type="project" value="UniProtKB-KW"/>
</dbReference>
<evidence type="ECO:0000313" key="15">
    <source>
        <dbReference type="EMBL" id="LAC25908.1"/>
    </source>
</evidence>
<dbReference type="InterPro" id="IPR013083">
    <property type="entry name" value="Znf_RING/FYVE/PHD"/>
</dbReference>
<dbReference type="GO" id="GO:0017136">
    <property type="term" value="F:histone deacetylase activity, NAD-dependent"/>
    <property type="evidence" value="ECO:0007669"/>
    <property type="project" value="TreeGrafter"/>
</dbReference>
<dbReference type="EMBL" id="IACT01006785">
    <property type="protein sequence ID" value="LAC25908.1"/>
    <property type="molecule type" value="mRNA"/>
</dbReference>
<feature type="region of interest" description="Disordered" evidence="12">
    <location>
        <begin position="124"/>
        <end position="143"/>
    </location>
</feature>
<dbReference type="SUPFAM" id="SSF52467">
    <property type="entry name" value="DHS-like NAD/FAD-binding domain"/>
    <property type="match status" value="1"/>
</dbReference>
<feature type="domain" description="Deacetylase sirtuin-type" evidence="14">
    <location>
        <begin position="159"/>
        <end position="413"/>
    </location>
</feature>
<dbReference type="GO" id="GO:0005634">
    <property type="term" value="C:nucleus"/>
    <property type="evidence" value="ECO:0007669"/>
    <property type="project" value="TreeGrafter"/>
</dbReference>
<evidence type="ECO:0000256" key="2">
    <source>
        <dbReference type="ARBA" id="ARBA00022553"/>
    </source>
</evidence>
<dbReference type="InterPro" id="IPR001607">
    <property type="entry name" value="Znf_UBP"/>
</dbReference>
<dbReference type="SUPFAM" id="SSF57850">
    <property type="entry name" value="RING/U-box"/>
    <property type="match status" value="1"/>
</dbReference>
<proteinExistence type="evidence at transcript level"/>
<feature type="compositionally biased region" description="Polar residues" evidence="12">
    <location>
        <begin position="542"/>
        <end position="553"/>
    </location>
</feature>
<dbReference type="InterPro" id="IPR050134">
    <property type="entry name" value="NAD-dep_sirtuin_deacylases"/>
</dbReference>
<evidence type="ECO:0000256" key="10">
    <source>
        <dbReference type="PROSITE-ProRule" id="PRU00236"/>
    </source>
</evidence>
<evidence type="ECO:0000259" key="13">
    <source>
        <dbReference type="PROSITE" id="PS50271"/>
    </source>
</evidence>
<reference evidence="15" key="1">
    <citation type="submission" date="2017-11" db="EMBL/GenBank/DDBJ databases">
        <title>The sensing device of the deep-sea amphipod.</title>
        <authorList>
            <person name="Kobayashi H."/>
            <person name="Nagahama T."/>
            <person name="Arai W."/>
            <person name="Sasagawa Y."/>
            <person name="Umeda M."/>
            <person name="Hayashi T."/>
            <person name="Nikaido I."/>
            <person name="Watanabe H."/>
            <person name="Oguri K."/>
            <person name="Kitazato H."/>
            <person name="Fujioka K."/>
            <person name="Kido Y."/>
            <person name="Takami H."/>
        </authorList>
    </citation>
    <scope>NUCLEOTIDE SEQUENCE</scope>
    <source>
        <tissue evidence="15">Whole body</tissue>
    </source>
</reference>
<evidence type="ECO:0000259" key="14">
    <source>
        <dbReference type="PROSITE" id="PS50305"/>
    </source>
</evidence>
<dbReference type="Gene3D" id="3.30.40.10">
    <property type="entry name" value="Zinc/RING finger domain, C3HC4 (zinc finger)"/>
    <property type="match status" value="1"/>
</dbReference>
<feature type="binding site" evidence="10">
    <location>
        <position position="287"/>
    </location>
    <ligand>
        <name>Zn(2+)</name>
        <dbReference type="ChEBI" id="CHEBI:29105"/>
    </ligand>
</feature>
<evidence type="ECO:0000256" key="6">
    <source>
        <dbReference type="ARBA" id="ARBA00023027"/>
    </source>
</evidence>
<dbReference type="InterPro" id="IPR003000">
    <property type="entry name" value="Sirtuin"/>
</dbReference>
<dbReference type="Pfam" id="PF02148">
    <property type="entry name" value="zf-UBP"/>
    <property type="match status" value="1"/>
</dbReference>
<evidence type="ECO:0000256" key="5">
    <source>
        <dbReference type="ARBA" id="ARBA00022833"/>
    </source>
</evidence>
<dbReference type="PANTHER" id="PTHR11085:SF1">
    <property type="entry name" value="NAD-DEPENDENT PROTEIN DEACETYLASE SIRTUIN-7"/>
    <property type="match status" value="1"/>
</dbReference>
<dbReference type="AlphaFoldDB" id="A0A6A7G4B6"/>
<feature type="compositionally biased region" description="Polar residues" evidence="12">
    <location>
        <begin position="509"/>
        <end position="526"/>
    </location>
</feature>
<evidence type="ECO:0000256" key="9">
    <source>
        <dbReference type="ARBA" id="ARBA00043038"/>
    </source>
</evidence>
<keyword evidence="6" id="KW-0520">NAD</keyword>
<dbReference type="Gene3D" id="3.40.50.1220">
    <property type="entry name" value="TPP-binding domain"/>
    <property type="match status" value="1"/>
</dbReference>
<feature type="binding site" evidence="10">
    <location>
        <position position="312"/>
    </location>
    <ligand>
        <name>Zn(2+)</name>
        <dbReference type="ChEBI" id="CHEBI:29105"/>
    </ligand>
</feature>
<feature type="domain" description="UBP-type" evidence="13">
    <location>
        <begin position="10"/>
        <end position="120"/>
    </location>
</feature>
<evidence type="ECO:0000256" key="8">
    <source>
        <dbReference type="ARBA" id="ARBA00041832"/>
    </source>
</evidence>
<dbReference type="Pfam" id="PF02146">
    <property type="entry name" value="SIR2"/>
    <property type="match status" value="1"/>
</dbReference>
<accession>A0A6A7G4B6</accession>
<feature type="compositionally biased region" description="Basic residues" evidence="12">
    <location>
        <begin position="581"/>
        <end position="594"/>
    </location>
</feature>
<comment type="cofactor">
    <cofactor evidence="1">
        <name>Zn(2+)</name>
        <dbReference type="ChEBI" id="CHEBI:29105"/>
    </cofactor>
</comment>
<feature type="binding site" evidence="10">
    <location>
        <position position="317"/>
    </location>
    <ligand>
        <name>Zn(2+)</name>
        <dbReference type="ChEBI" id="CHEBI:29105"/>
    </ligand>
</feature>
<evidence type="ECO:0000256" key="3">
    <source>
        <dbReference type="ARBA" id="ARBA00022679"/>
    </source>
</evidence>
<dbReference type="SMART" id="SM00290">
    <property type="entry name" value="ZnF_UBP"/>
    <property type="match status" value="1"/>
</dbReference>
<evidence type="ECO:0000256" key="12">
    <source>
        <dbReference type="SAM" id="MobiDB-lite"/>
    </source>
</evidence>
<keyword evidence="4 10" id="KW-0479">Metal-binding</keyword>
<feature type="binding site" evidence="10">
    <location>
        <position position="284"/>
    </location>
    <ligand>
        <name>Zn(2+)</name>
        <dbReference type="ChEBI" id="CHEBI:29105"/>
    </ligand>
</feature>
<name>A0A6A7G4B6_9CRUS</name>
<dbReference type="InterPro" id="IPR029035">
    <property type="entry name" value="DHS-like_NAD/FAD-binding_dom"/>
</dbReference>
<evidence type="ECO:0000256" key="4">
    <source>
        <dbReference type="ARBA" id="ARBA00022723"/>
    </source>
</evidence>
<dbReference type="PANTHER" id="PTHR11085">
    <property type="entry name" value="NAD-DEPENDENT PROTEIN DEACYLASE SIRTUIN-5, MITOCHONDRIAL-RELATED"/>
    <property type="match status" value="1"/>
</dbReference>
<evidence type="ECO:0000256" key="11">
    <source>
        <dbReference type="PROSITE-ProRule" id="PRU00502"/>
    </source>
</evidence>
<keyword evidence="2" id="KW-0597">Phosphoprotein</keyword>